<keyword evidence="3" id="KW-0808">Transferase</keyword>
<dbReference type="InterPro" id="IPR000719">
    <property type="entry name" value="Prot_kinase_dom"/>
</dbReference>
<feature type="non-terminal residue" evidence="3">
    <location>
        <position position="1"/>
    </location>
</feature>
<dbReference type="SUPFAM" id="SSF56112">
    <property type="entry name" value="Protein kinase-like (PK-like)"/>
    <property type="match status" value="1"/>
</dbReference>
<dbReference type="PROSITE" id="PS50011">
    <property type="entry name" value="PROTEIN_KINASE_DOM"/>
    <property type="match status" value="1"/>
</dbReference>
<dbReference type="STRING" id="1209931.A0A135V3W7"/>
<dbReference type="PANTHER" id="PTHR24359:SF1">
    <property type="entry name" value="INHIBITOR OF NUCLEAR FACTOR KAPPA-B KINASE EPSILON SUBUNIT HOMOLOG 1-RELATED"/>
    <property type="match status" value="1"/>
</dbReference>
<organism evidence="3 4">
    <name type="scientific">Colletotrichum salicis</name>
    <dbReference type="NCBI Taxonomy" id="1209931"/>
    <lineage>
        <taxon>Eukaryota</taxon>
        <taxon>Fungi</taxon>
        <taxon>Dikarya</taxon>
        <taxon>Ascomycota</taxon>
        <taxon>Pezizomycotina</taxon>
        <taxon>Sordariomycetes</taxon>
        <taxon>Hypocreomycetidae</taxon>
        <taxon>Glomerellales</taxon>
        <taxon>Glomerellaceae</taxon>
        <taxon>Colletotrichum</taxon>
        <taxon>Colletotrichum acutatum species complex</taxon>
    </lineage>
</organism>
<evidence type="ECO:0000256" key="1">
    <source>
        <dbReference type="SAM" id="MobiDB-lite"/>
    </source>
</evidence>
<gene>
    <name evidence="3" type="ORF">CSAL01_13673</name>
</gene>
<name>A0A135V3W7_9PEZI</name>
<feature type="compositionally biased region" description="Low complexity" evidence="1">
    <location>
        <begin position="281"/>
        <end position="302"/>
    </location>
</feature>
<dbReference type="OrthoDB" id="248923at2759"/>
<feature type="region of interest" description="Disordered" evidence="1">
    <location>
        <begin position="272"/>
        <end position="302"/>
    </location>
</feature>
<dbReference type="Gene3D" id="1.10.510.10">
    <property type="entry name" value="Transferase(Phosphotransferase) domain 1"/>
    <property type="match status" value="1"/>
</dbReference>
<dbReference type="GO" id="GO:0005524">
    <property type="term" value="F:ATP binding"/>
    <property type="evidence" value="ECO:0007669"/>
    <property type="project" value="InterPro"/>
</dbReference>
<evidence type="ECO:0000313" key="4">
    <source>
        <dbReference type="Proteomes" id="UP000070121"/>
    </source>
</evidence>
<feature type="domain" description="Protein kinase" evidence="2">
    <location>
        <begin position="1"/>
        <end position="187"/>
    </location>
</feature>
<keyword evidence="4" id="KW-1185">Reference proteome</keyword>
<dbReference type="InterPro" id="IPR011009">
    <property type="entry name" value="Kinase-like_dom_sf"/>
</dbReference>
<dbReference type="GO" id="GO:0004674">
    <property type="term" value="F:protein serine/threonine kinase activity"/>
    <property type="evidence" value="ECO:0007669"/>
    <property type="project" value="UniProtKB-KW"/>
</dbReference>
<dbReference type="EMBL" id="JFFI01000496">
    <property type="protein sequence ID" value="KXH67348.1"/>
    <property type="molecule type" value="Genomic_DNA"/>
</dbReference>
<dbReference type="Proteomes" id="UP000070121">
    <property type="component" value="Unassembled WGS sequence"/>
</dbReference>
<keyword evidence="3" id="KW-0418">Kinase</keyword>
<evidence type="ECO:0000313" key="3">
    <source>
        <dbReference type="EMBL" id="KXH67348.1"/>
    </source>
</evidence>
<reference evidence="3 4" key="1">
    <citation type="submission" date="2014-02" db="EMBL/GenBank/DDBJ databases">
        <title>The genome sequence of Colletotrichum salicis CBS 607.94.</title>
        <authorList>
            <person name="Baroncelli R."/>
            <person name="Thon M.R."/>
        </authorList>
    </citation>
    <scope>NUCLEOTIDE SEQUENCE [LARGE SCALE GENOMIC DNA]</scope>
    <source>
        <strain evidence="3 4">CBS 607.94</strain>
    </source>
</reference>
<dbReference type="AlphaFoldDB" id="A0A135V3W7"/>
<dbReference type="PANTHER" id="PTHR24359">
    <property type="entry name" value="SERINE/THREONINE-PROTEIN KINASE SBK1"/>
    <property type="match status" value="1"/>
</dbReference>
<dbReference type="Pfam" id="PF00069">
    <property type="entry name" value="Pkinase"/>
    <property type="match status" value="1"/>
</dbReference>
<protein>
    <submittedName>
        <fullName evidence="3">Serine/threonine protein kinase</fullName>
    </submittedName>
</protein>
<proteinExistence type="predicted"/>
<keyword evidence="3" id="KW-0723">Serine/threonine-protein kinase</keyword>
<accession>A0A135V3W7</accession>
<sequence>DIKPSNILIYQDNATGTLVLKLTDFGLAIKLTNALTWKEGSVAAMSARHYDAPEVRLAYTRSQENGFQELPLPRQILFDDIWKLGYVLIELAVFIIGGSVGVTEFRDVITTETGNISSDSFNDVRFDGEKVKPEVMDYITKLKPKSQEMSRIESILRAMLNDSSVRPSAGEICQLLTNAGLVEYPYHDGVRHVGLEWGESTPDILDQLRLKVESKFENPMDWSPMPPIVRPCREGDVKVVWKHGKRELSVILAEDQGRRYVPTCVPTFKNGGPMLPLSNQNTSGNAANASPATNSNSAQPPQ</sequence>
<evidence type="ECO:0000259" key="2">
    <source>
        <dbReference type="PROSITE" id="PS50011"/>
    </source>
</evidence>
<comment type="caution">
    <text evidence="3">The sequence shown here is derived from an EMBL/GenBank/DDBJ whole genome shotgun (WGS) entry which is preliminary data.</text>
</comment>